<keyword evidence="1" id="KW-1133">Transmembrane helix</keyword>
<organism evidence="2 3">
    <name type="scientific">Desulfoglaeba alkanexedens ALDC</name>
    <dbReference type="NCBI Taxonomy" id="980445"/>
    <lineage>
        <taxon>Bacteria</taxon>
        <taxon>Pseudomonadati</taxon>
        <taxon>Thermodesulfobacteriota</taxon>
        <taxon>Syntrophobacteria</taxon>
        <taxon>Syntrophobacterales</taxon>
        <taxon>Syntrophobacteraceae</taxon>
        <taxon>Desulfoglaeba</taxon>
    </lineage>
</organism>
<feature type="transmembrane region" description="Helical" evidence="1">
    <location>
        <begin position="58"/>
        <end position="77"/>
    </location>
</feature>
<sequence>MVRKYLALFRANWELILEYRAGMVIWILANILPLVMMTVWLSLARSGPVGSYGAGDFVSYYLAILLVRQLTTVWVAWDLDREIRLGELSPKLLRPINPIHDHIALNLADKVFRILTVVPLIAAAALLVPGTRYATEPVHLAGFGISLAGAWAVRFLSQYCIGLLSFWITQSLALNEMWYAGLLMLGGVIAPLDLFPPGVKEWVPLLPFRYMLSLPVEILLGRLGSDALCRSLIIQAAWVIAWWGLYKVLWKKGVRRYGAVGA</sequence>
<evidence type="ECO:0000313" key="3">
    <source>
        <dbReference type="Proteomes" id="UP000298602"/>
    </source>
</evidence>
<dbReference type="OrthoDB" id="8582979at2"/>
<feature type="transmembrane region" description="Helical" evidence="1">
    <location>
        <begin position="227"/>
        <end position="246"/>
    </location>
</feature>
<feature type="transmembrane region" description="Helical" evidence="1">
    <location>
        <begin position="178"/>
        <end position="196"/>
    </location>
</feature>
<feature type="transmembrane region" description="Helical" evidence="1">
    <location>
        <begin position="111"/>
        <end position="128"/>
    </location>
</feature>
<proteinExistence type="predicted"/>
<dbReference type="AlphaFoldDB" id="A0A4P8L248"/>
<name>A0A4P8L248_9BACT</name>
<reference evidence="2 3" key="2">
    <citation type="submission" date="2019-05" db="EMBL/GenBank/DDBJ databases">
        <authorList>
            <person name="Suflita J.M."/>
            <person name="Marks C.R."/>
        </authorList>
    </citation>
    <scope>NUCLEOTIDE SEQUENCE [LARGE SCALE GENOMIC DNA]</scope>
    <source>
        <strain evidence="2 3">ALDC</strain>
    </source>
</reference>
<keyword evidence="1" id="KW-0812">Transmembrane</keyword>
<protein>
    <submittedName>
        <fullName evidence="2">ABC transporter permease</fullName>
    </submittedName>
</protein>
<evidence type="ECO:0000313" key="2">
    <source>
        <dbReference type="EMBL" id="QCQ21784.1"/>
    </source>
</evidence>
<reference evidence="2 3" key="1">
    <citation type="submission" date="2019-05" db="EMBL/GenBank/DDBJ databases">
        <title>The Complete Genome Sequence of the n-alkane-degrading Desulfoglaeba alkanexedens ALDC reveals multiple alkylsuccinate synthase gene clusters.</title>
        <authorList>
            <person name="Callaghan A.V."/>
            <person name="Davidova I.A."/>
            <person name="Duncan K.E."/>
            <person name="Morris B."/>
            <person name="McInerney M.J."/>
        </authorList>
    </citation>
    <scope>NUCLEOTIDE SEQUENCE [LARGE SCALE GENOMIC DNA]</scope>
    <source>
        <strain evidence="2 3">ALDC</strain>
    </source>
</reference>
<dbReference type="Proteomes" id="UP000298602">
    <property type="component" value="Chromosome"/>
</dbReference>
<dbReference type="Pfam" id="PF06182">
    <property type="entry name" value="ABC2_membrane_6"/>
    <property type="match status" value="1"/>
</dbReference>
<keyword evidence="1" id="KW-0472">Membrane</keyword>
<dbReference type="InterPro" id="IPR010390">
    <property type="entry name" value="ABC-2_transporter-like"/>
</dbReference>
<dbReference type="PANTHER" id="PTHR36832:SF1">
    <property type="entry name" value="SLR1174 PROTEIN"/>
    <property type="match status" value="1"/>
</dbReference>
<dbReference type="PANTHER" id="PTHR36832">
    <property type="entry name" value="SLR1174 PROTEIN-RELATED"/>
    <property type="match status" value="1"/>
</dbReference>
<evidence type="ECO:0000256" key="1">
    <source>
        <dbReference type="SAM" id="Phobius"/>
    </source>
</evidence>
<feature type="transmembrane region" description="Helical" evidence="1">
    <location>
        <begin position="21"/>
        <end position="43"/>
    </location>
</feature>
<keyword evidence="3" id="KW-1185">Reference proteome</keyword>
<accession>A0A4P8L248</accession>
<gene>
    <name evidence="2" type="ORF">FDQ92_06060</name>
</gene>
<feature type="transmembrane region" description="Helical" evidence="1">
    <location>
        <begin position="140"/>
        <end position="166"/>
    </location>
</feature>
<dbReference type="EMBL" id="CP040098">
    <property type="protein sequence ID" value="QCQ21784.1"/>
    <property type="molecule type" value="Genomic_DNA"/>
</dbReference>
<dbReference type="RefSeq" id="WP_137423753.1">
    <property type="nucleotide sequence ID" value="NZ_CP040098.1"/>
</dbReference>
<dbReference type="KEGG" id="dax:FDQ92_06060"/>